<dbReference type="STRING" id="395493.BegalDRAFT_1182"/>
<proteinExistence type="predicted"/>
<dbReference type="AlphaFoldDB" id="I3CEP1"/>
<evidence type="ECO:0000313" key="2">
    <source>
        <dbReference type="EMBL" id="EIJ42084.1"/>
    </source>
</evidence>
<dbReference type="InterPro" id="IPR011335">
    <property type="entry name" value="Restrct_endonuc-II-like"/>
</dbReference>
<dbReference type="SUPFAM" id="SSF52980">
    <property type="entry name" value="Restriction endonuclease-like"/>
    <property type="match status" value="1"/>
</dbReference>
<dbReference type="Pfam" id="PF05685">
    <property type="entry name" value="Uma2"/>
    <property type="match status" value="1"/>
</dbReference>
<feature type="domain" description="Putative restriction endonuclease" evidence="1">
    <location>
        <begin position="9"/>
        <end position="173"/>
    </location>
</feature>
<reference evidence="2 3" key="1">
    <citation type="submission" date="2011-11" db="EMBL/GenBank/DDBJ databases">
        <title>Improved High-Quality Draft sequence of Beggiatoa alba B18lD.</title>
        <authorList>
            <consortium name="US DOE Joint Genome Institute"/>
            <person name="Lucas S."/>
            <person name="Han J."/>
            <person name="Lapidus A."/>
            <person name="Cheng J.-F."/>
            <person name="Goodwin L."/>
            <person name="Pitluck S."/>
            <person name="Peters L."/>
            <person name="Mikhailova N."/>
            <person name="Held B."/>
            <person name="Detter J.C."/>
            <person name="Han C."/>
            <person name="Tapia R."/>
            <person name="Land M."/>
            <person name="Hauser L."/>
            <person name="Kyrpides N."/>
            <person name="Ivanova N."/>
            <person name="Pagani I."/>
            <person name="Samuel K."/>
            <person name="Teske A."/>
            <person name="Mueller J."/>
            <person name="Woyke T."/>
        </authorList>
    </citation>
    <scope>NUCLEOTIDE SEQUENCE [LARGE SCALE GENOMIC DNA]</scope>
    <source>
        <strain evidence="2 3">B18LD</strain>
    </source>
</reference>
<dbReference type="EMBL" id="JH600070">
    <property type="protein sequence ID" value="EIJ42084.1"/>
    <property type="molecule type" value="Genomic_DNA"/>
</dbReference>
<dbReference type="PANTHER" id="PTHR36558">
    <property type="entry name" value="GLR1098 PROTEIN"/>
    <property type="match status" value="1"/>
</dbReference>
<dbReference type="InterPro" id="IPR008538">
    <property type="entry name" value="Uma2"/>
</dbReference>
<dbReference type="RefSeq" id="WP_002684667.1">
    <property type="nucleotide sequence ID" value="NZ_JH600070.1"/>
</dbReference>
<accession>I3CEP1</accession>
<dbReference type="Proteomes" id="UP000005744">
    <property type="component" value="Unassembled WGS sequence"/>
</dbReference>
<gene>
    <name evidence="2" type="ORF">BegalDRAFT_1182</name>
</gene>
<dbReference type="Gene3D" id="3.90.1570.10">
    <property type="entry name" value="tt1808, chain A"/>
    <property type="match status" value="1"/>
</dbReference>
<evidence type="ECO:0000259" key="1">
    <source>
        <dbReference type="Pfam" id="PF05685"/>
    </source>
</evidence>
<dbReference type="PANTHER" id="PTHR36558:SF1">
    <property type="entry name" value="RESTRICTION ENDONUCLEASE DOMAIN-CONTAINING PROTEIN-RELATED"/>
    <property type="match status" value="1"/>
</dbReference>
<organism evidence="2 3">
    <name type="scientific">Beggiatoa alba B18LD</name>
    <dbReference type="NCBI Taxonomy" id="395493"/>
    <lineage>
        <taxon>Bacteria</taxon>
        <taxon>Pseudomonadati</taxon>
        <taxon>Pseudomonadota</taxon>
        <taxon>Gammaproteobacteria</taxon>
        <taxon>Thiotrichales</taxon>
        <taxon>Thiotrichaceae</taxon>
        <taxon>Beggiatoa</taxon>
    </lineage>
</organism>
<dbReference type="InterPro" id="IPR012296">
    <property type="entry name" value="Nuclease_put_TT1808"/>
</dbReference>
<dbReference type="CDD" id="cd06260">
    <property type="entry name" value="DUF820-like"/>
    <property type="match status" value="1"/>
</dbReference>
<sequence length="191" mass="21892">MLVQKKYSFEDYLVLSEDATEKYEFFAGEVFAMAGGTLNHAKIQSNILMSIMAKVRARGCQAVGSDMRIRTPSGLNTYPDVSVWCGQAALADKQRTLLNPIVLFEVLSPSTQSYDRGGKFFHYRSIHSLQDYILVDSERIFVEHFRRADNGEWTLHEFEQAEEDLQLSRLDLQLNINEFYVLVEFDSSSLN</sequence>
<keyword evidence="3" id="KW-1185">Reference proteome</keyword>
<dbReference type="HOGENOM" id="CLU_076312_6_0_6"/>
<dbReference type="eggNOG" id="COG4636">
    <property type="taxonomic scope" value="Bacteria"/>
</dbReference>
<name>I3CEP1_9GAMM</name>
<evidence type="ECO:0000313" key="3">
    <source>
        <dbReference type="Proteomes" id="UP000005744"/>
    </source>
</evidence>
<protein>
    <recommendedName>
        <fullName evidence="1">Putative restriction endonuclease domain-containing protein</fullName>
    </recommendedName>
</protein>